<evidence type="ECO:0000313" key="5">
    <source>
        <dbReference type="Proteomes" id="UP000530850"/>
    </source>
</evidence>
<comment type="caution">
    <text evidence="3">The sequence shown here is derived from an EMBL/GenBank/DDBJ whole genome shotgun (WGS) entry which is preliminary data.</text>
</comment>
<dbReference type="Proteomes" id="UP000309454">
    <property type="component" value="Unassembled WGS sequence"/>
</dbReference>
<keyword evidence="4" id="KW-1185">Reference proteome</keyword>
<evidence type="ECO:0000313" key="3">
    <source>
        <dbReference type="EMBL" id="TJW12164.1"/>
    </source>
</evidence>
<organism evidence="3 4">
    <name type="scientific">Parvibacter caecicola</name>
    <dbReference type="NCBI Taxonomy" id="747645"/>
    <lineage>
        <taxon>Bacteria</taxon>
        <taxon>Bacillati</taxon>
        <taxon>Actinomycetota</taxon>
        <taxon>Coriobacteriia</taxon>
        <taxon>Coriobacteriales</taxon>
        <taxon>Coriobacteriaceae</taxon>
        <taxon>Parvibacter</taxon>
    </lineage>
</organism>
<dbReference type="Proteomes" id="UP000530850">
    <property type="component" value="Unassembled WGS sequence"/>
</dbReference>
<proteinExistence type="predicted"/>
<evidence type="ECO:0000313" key="4">
    <source>
        <dbReference type="Proteomes" id="UP000309454"/>
    </source>
</evidence>
<gene>
    <name evidence="3" type="ORF">E5982_00710</name>
    <name evidence="2" type="ORF">FHR31_000405</name>
</gene>
<protein>
    <submittedName>
        <fullName evidence="3">Uncharacterized protein</fullName>
    </submittedName>
</protein>
<feature type="region of interest" description="Disordered" evidence="1">
    <location>
        <begin position="1"/>
        <end position="32"/>
    </location>
</feature>
<evidence type="ECO:0000313" key="2">
    <source>
        <dbReference type="EMBL" id="MBB3170625.1"/>
    </source>
</evidence>
<reference evidence="3 4" key="1">
    <citation type="submission" date="2019-04" db="EMBL/GenBank/DDBJ databases">
        <title>Microbes associate with the intestines of laboratory mice.</title>
        <authorList>
            <person name="Navarre W."/>
            <person name="Wong E."/>
            <person name="Huang K.C."/>
            <person name="Tropini C."/>
            <person name="Ng K."/>
            <person name="Yu B."/>
        </authorList>
    </citation>
    <scope>NUCLEOTIDE SEQUENCE [LARGE SCALE GENOMIC DNA]</scope>
    <source>
        <strain evidence="3 4">NM48_B13</strain>
    </source>
</reference>
<accession>A0A3N0ADJ0</accession>
<feature type="compositionally biased region" description="Pro residues" evidence="1">
    <location>
        <begin position="1"/>
        <end position="10"/>
    </location>
</feature>
<dbReference type="GeneID" id="93355845"/>
<dbReference type="EMBL" id="JACHYA010000001">
    <property type="protein sequence ID" value="MBB3170625.1"/>
    <property type="molecule type" value="Genomic_DNA"/>
</dbReference>
<sequence length="63" mass="7018">MSRKPAPSPAPDNYEDIIGLPRPASRKPPLSMSSRAAQFVPFAALSGHEETIKQVVREWEERS</sequence>
<evidence type="ECO:0000256" key="1">
    <source>
        <dbReference type="SAM" id="MobiDB-lite"/>
    </source>
</evidence>
<name>A0A3N0ADJ0_9ACTN</name>
<reference evidence="2 5" key="2">
    <citation type="submission" date="2020-08" db="EMBL/GenBank/DDBJ databases">
        <title>Sequencing the genomes of 1000 actinobacteria strains.</title>
        <authorList>
            <person name="Klenk H.-P."/>
        </authorList>
    </citation>
    <scope>NUCLEOTIDE SEQUENCE [LARGE SCALE GENOMIC DNA]</scope>
    <source>
        <strain evidence="2 5">DSM 22242</strain>
    </source>
</reference>
<dbReference type="AlphaFoldDB" id="A0A3N0ADJ0"/>
<dbReference type="EMBL" id="SSTM01000001">
    <property type="protein sequence ID" value="TJW12164.1"/>
    <property type="molecule type" value="Genomic_DNA"/>
</dbReference>
<dbReference type="OrthoDB" id="361760at2"/>
<dbReference type="RefSeq" id="WP_123184543.1">
    <property type="nucleotide sequence ID" value="NZ_CANSOV010000001.1"/>
</dbReference>